<dbReference type="InterPro" id="IPR054580">
    <property type="entry name" value="SlmA-like_C"/>
</dbReference>
<dbReference type="AlphaFoldDB" id="A0A6I3S408"/>
<dbReference type="GeneID" id="43347854"/>
<dbReference type="InterPro" id="IPR036271">
    <property type="entry name" value="Tet_transcr_reg_TetR-rel_C_sf"/>
</dbReference>
<keyword evidence="1" id="KW-0238">DNA-binding</keyword>
<evidence type="ECO:0000313" key="3">
    <source>
        <dbReference type="Proteomes" id="UP000462362"/>
    </source>
</evidence>
<dbReference type="InterPro" id="IPR009057">
    <property type="entry name" value="Homeodomain-like_sf"/>
</dbReference>
<dbReference type="InterPro" id="IPR050624">
    <property type="entry name" value="HTH-type_Tx_Regulator"/>
</dbReference>
<accession>A0A6I3S408</accession>
<protein>
    <submittedName>
        <fullName evidence="2">Nucleoid occlusion factor SlmA</fullName>
    </submittedName>
</protein>
<proteinExistence type="predicted"/>
<sequence length="199" mass="22238">MDVSTETKSRKKSSDRKLEILRTLVRMMTESENKHITTKSLAAAIGISEAALYRHFPSKAKMYEEIIGFAENYVMTAVNNISSSEYSGLEQAKKLFLALVDIKAKEPGLVFLFCGDSLTSEDPRLQGELNRFYGQLQAVFKQSLRLAVAQEEVPEGYDVLTRANMLVALILGHWLRFAKRDASGGAVDPEKQVYLVLGK</sequence>
<reference evidence="2 3" key="1">
    <citation type="journal article" date="2019" name="Nat. Med.">
        <title>A library of human gut bacterial isolates paired with longitudinal multiomics data enables mechanistic microbiome research.</title>
        <authorList>
            <person name="Poyet M."/>
            <person name="Groussin M."/>
            <person name="Gibbons S.M."/>
            <person name="Avila-Pacheco J."/>
            <person name="Jiang X."/>
            <person name="Kearney S.M."/>
            <person name="Perrotta A.R."/>
            <person name="Berdy B."/>
            <person name="Zhao S."/>
            <person name="Lieberman T.D."/>
            <person name="Swanson P.K."/>
            <person name="Smith M."/>
            <person name="Roesemann S."/>
            <person name="Alexander J.E."/>
            <person name="Rich S.A."/>
            <person name="Livny J."/>
            <person name="Vlamakis H."/>
            <person name="Clish C."/>
            <person name="Bullock K."/>
            <person name="Deik A."/>
            <person name="Scott J."/>
            <person name="Pierce K.A."/>
            <person name="Xavier R.J."/>
            <person name="Alm E.J."/>
        </authorList>
    </citation>
    <scope>NUCLEOTIDE SEQUENCE [LARGE SCALE GENOMIC DNA]</scope>
    <source>
        <strain evidence="2 3">BIOML-A2</strain>
    </source>
</reference>
<dbReference type="InterPro" id="IPR001647">
    <property type="entry name" value="HTH_TetR"/>
</dbReference>
<dbReference type="Gene3D" id="1.10.357.10">
    <property type="entry name" value="Tetracycline Repressor, domain 2"/>
    <property type="match status" value="1"/>
</dbReference>
<dbReference type="NCBIfam" id="NF007015">
    <property type="entry name" value="PRK09480.1"/>
    <property type="match status" value="1"/>
</dbReference>
<dbReference type="RefSeq" id="WP_008810256.1">
    <property type="nucleotide sequence ID" value="NZ_CAJUON010000002.1"/>
</dbReference>
<dbReference type="Pfam" id="PF00440">
    <property type="entry name" value="TetR_N"/>
    <property type="match status" value="1"/>
</dbReference>
<gene>
    <name evidence="2" type="primary">slmA</name>
    <name evidence="2" type="ORF">GMD42_02745</name>
</gene>
<dbReference type="PANTHER" id="PTHR43479:SF11">
    <property type="entry name" value="ACREF_ENVCD OPERON REPRESSOR-RELATED"/>
    <property type="match status" value="1"/>
</dbReference>
<dbReference type="PROSITE" id="PS50977">
    <property type="entry name" value="HTH_TETR_2"/>
    <property type="match status" value="1"/>
</dbReference>
<name>A0A6I3S408_9BURK</name>
<dbReference type="Proteomes" id="UP000462362">
    <property type="component" value="Unassembled WGS sequence"/>
</dbReference>
<dbReference type="Pfam" id="PF22276">
    <property type="entry name" value="SlmA-like_C"/>
    <property type="match status" value="1"/>
</dbReference>
<dbReference type="SUPFAM" id="SSF48498">
    <property type="entry name" value="Tetracyclin repressor-like, C-terminal domain"/>
    <property type="match status" value="1"/>
</dbReference>
<dbReference type="GO" id="GO:0003677">
    <property type="term" value="F:DNA binding"/>
    <property type="evidence" value="ECO:0007669"/>
    <property type="project" value="UniProtKB-UniRule"/>
</dbReference>
<dbReference type="SUPFAM" id="SSF46689">
    <property type="entry name" value="Homeodomain-like"/>
    <property type="match status" value="1"/>
</dbReference>
<evidence type="ECO:0000256" key="1">
    <source>
        <dbReference type="ARBA" id="ARBA00023125"/>
    </source>
</evidence>
<organism evidence="2 3">
    <name type="scientific">Parasutterella excrementihominis</name>
    <dbReference type="NCBI Taxonomy" id="487175"/>
    <lineage>
        <taxon>Bacteria</taxon>
        <taxon>Pseudomonadati</taxon>
        <taxon>Pseudomonadota</taxon>
        <taxon>Betaproteobacteria</taxon>
        <taxon>Burkholderiales</taxon>
        <taxon>Sutterellaceae</taxon>
        <taxon>Parasutterella</taxon>
    </lineage>
</organism>
<evidence type="ECO:0000313" key="2">
    <source>
        <dbReference type="EMBL" id="MTU42557.1"/>
    </source>
</evidence>
<comment type="caution">
    <text evidence="2">The sequence shown here is derived from an EMBL/GenBank/DDBJ whole genome shotgun (WGS) entry which is preliminary data.</text>
</comment>
<dbReference type="EMBL" id="WNCL01000005">
    <property type="protein sequence ID" value="MTU42557.1"/>
    <property type="molecule type" value="Genomic_DNA"/>
</dbReference>
<dbReference type="PANTHER" id="PTHR43479">
    <property type="entry name" value="ACREF/ENVCD OPERON REPRESSOR-RELATED"/>
    <property type="match status" value="1"/>
</dbReference>